<accession>A0A9J6NYG6</accession>
<evidence type="ECO:0000313" key="2">
    <source>
        <dbReference type="EMBL" id="MCM1989307.1"/>
    </source>
</evidence>
<evidence type="ECO:0000313" key="3">
    <source>
        <dbReference type="Proteomes" id="UP001056429"/>
    </source>
</evidence>
<dbReference type="RefSeq" id="WP_250858306.1">
    <property type="nucleotide sequence ID" value="NZ_JAGSOJ010000001.1"/>
</dbReference>
<dbReference type="GO" id="GO:0047343">
    <property type="term" value="F:glucose-1-phosphate cytidylyltransferase activity"/>
    <property type="evidence" value="ECO:0007669"/>
    <property type="project" value="UniProtKB-EC"/>
</dbReference>
<dbReference type="CDD" id="cd02524">
    <property type="entry name" value="G1P_cytidylyltransferase"/>
    <property type="match status" value="1"/>
</dbReference>
<feature type="domain" description="Nucleotidyl transferase" evidence="1">
    <location>
        <begin position="2"/>
        <end position="244"/>
    </location>
</feature>
<dbReference type="NCBIfam" id="TIGR02623">
    <property type="entry name" value="G1P_cyt_trans"/>
    <property type="match status" value="1"/>
</dbReference>
<dbReference type="GO" id="GO:0009243">
    <property type="term" value="P:O antigen biosynthetic process"/>
    <property type="evidence" value="ECO:0007669"/>
    <property type="project" value="InterPro"/>
</dbReference>
<name>A0A9J6NYG6_9CLOT</name>
<dbReference type="InterPro" id="IPR029044">
    <property type="entry name" value="Nucleotide-diphossugar_trans"/>
</dbReference>
<dbReference type="EMBL" id="JAGSOJ010000001">
    <property type="protein sequence ID" value="MCM1989307.1"/>
    <property type="molecule type" value="Genomic_DNA"/>
</dbReference>
<dbReference type="AlphaFoldDB" id="A0A9J6NYG6"/>
<proteinExistence type="predicted"/>
<sequence>MKAVILCGGKGTRMGEETQYKPKPLVNIGGRPIIWHIIKMFSHYGIKDFILCLGYKGDMIKQYFNEMHWKNNDYTIHIENGLSNIEYHTKGTEKLNITMVDTGLETLTAGRLKKIKKYLNEDEFLLTYGDGLSDVNIDQLIKYHKMKGKIATLTGVHPTSSFGVIEVENGIAKSFKEKPKQGGFINGGFMVLNKKIYDYIPEEDCMFVQQPLKNIAKDGELAVFEHNGFWTAIDTLKDLLMVNELWNSGKRPWEVWG</sequence>
<comment type="caution">
    <text evidence="2">The sequence shown here is derived from an EMBL/GenBank/DDBJ whole genome shotgun (WGS) entry which is preliminary data.</text>
</comment>
<protein>
    <submittedName>
        <fullName evidence="2">Glucose-1-phosphate cytidylyltransferase</fullName>
        <ecNumber evidence="2">2.7.7.33</ecNumber>
    </submittedName>
</protein>
<dbReference type="PANTHER" id="PTHR47183">
    <property type="entry name" value="GLUCOSE-1-PHOSPHATE CYTIDYLYLTRANSFERASE-RELATED"/>
    <property type="match status" value="1"/>
</dbReference>
<evidence type="ECO:0000259" key="1">
    <source>
        <dbReference type="Pfam" id="PF00483"/>
    </source>
</evidence>
<gene>
    <name evidence="2" type="primary">rfbF</name>
    <name evidence="2" type="ORF">KDK92_06110</name>
</gene>
<dbReference type="Gene3D" id="3.90.550.10">
    <property type="entry name" value="Spore Coat Polysaccharide Biosynthesis Protein SpsA, Chain A"/>
    <property type="match status" value="1"/>
</dbReference>
<dbReference type="PANTHER" id="PTHR47183:SF2">
    <property type="entry name" value="GLUCOSE-1-PHOSPHATE CYTIDYLYLTRANSFERASE-RELATED"/>
    <property type="match status" value="1"/>
</dbReference>
<dbReference type="InterPro" id="IPR013446">
    <property type="entry name" value="G1P_cyt_trans-like"/>
</dbReference>
<dbReference type="InterPro" id="IPR005835">
    <property type="entry name" value="NTP_transferase_dom"/>
</dbReference>
<keyword evidence="2" id="KW-0808">Transferase</keyword>
<reference evidence="2" key="2">
    <citation type="submission" date="2021-04" db="EMBL/GenBank/DDBJ databases">
        <authorList>
            <person name="Dong X."/>
        </authorList>
    </citation>
    <scope>NUCLEOTIDE SEQUENCE</scope>
    <source>
        <strain evidence="2">ZWT</strain>
    </source>
</reference>
<dbReference type="InterPro" id="IPR046981">
    <property type="entry name" value="G1P_cyt_trans"/>
</dbReference>
<reference evidence="2" key="1">
    <citation type="journal article" date="2021" name="mSystems">
        <title>Bacteria and Archaea Synergistically Convert Glycine Betaine to Biogenic Methane in the Formosa Cold Seep of the South China Sea.</title>
        <authorList>
            <person name="Li L."/>
            <person name="Zhang W."/>
            <person name="Zhang S."/>
            <person name="Song L."/>
            <person name="Sun Q."/>
            <person name="Zhang H."/>
            <person name="Xiang H."/>
            <person name="Dong X."/>
        </authorList>
    </citation>
    <scope>NUCLEOTIDE SEQUENCE</scope>
    <source>
        <strain evidence="2">ZWT</strain>
    </source>
</reference>
<organism evidence="2 3">
    <name type="scientific">Oceanirhabdus seepicola</name>
    <dbReference type="NCBI Taxonomy" id="2828781"/>
    <lineage>
        <taxon>Bacteria</taxon>
        <taxon>Bacillati</taxon>
        <taxon>Bacillota</taxon>
        <taxon>Clostridia</taxon>
        <taxon>Eubacteriales</taxon>
        <taxon>Clostridiaceae</taxon>
        <taxon>Oceanirhabdus</taxon>
    </lineage>
</organism>
<keyword evidence="2" id="KW-0548">Nucleotidyltransferase</keyword>
<keyword evidence="3" id="KW-1185">Reference proteome</keyword>
<dbReference type="SUPFAM" id="SSF53448">
    <property type="entry name" value="Nucleotide-diphospho-sugar transferases"/>
    <property type="match status" value="1"/>
</dbReference>
<dbReference type="Proteomes" id="UP001056429">
    <property type="component" value="Unassembled WGS sequence"/>
</dbReference>
<dbReference type="Pfam" id="PF00483">
    <property type="entry name" value="NTP_transferase"/>
    <property type="match status" value="1"/>
</dbReference>
<dbReference type="EC" id="2.7.7.33" evidence="2"/>